<dbReference type="OrthoDB" id="565297at2"/>
<evidence type="ECO:0000313" key="1">
    <source>
        <dbReference type="EMBL" id="ADN17776.1"/>
    </source>
</evidence>
<evidence type="ECO:0000313" key="2">
    <source>
        <dbReference type="Proteomes" id="UP000008206"/>
    </source>
</evidence>
<accession>E0ULE6</accession>
<geneLocation type="plasmid" evidence="1 2">
    <name>Cy782201</name>
</geneLocation>
<proteinExistence type="predicted"/>
<dbReference type="HOGENOM" id="CLU_2011457_0_0_3"/>
<dbReference type="Proteomes" id="UP000008206">
    <property type="component" value="Plasmid Cy782201"/>
</dbReference>
<gene>
    <name evidence="1" type="ordered locus">Cyan7822_5922</name>
</gene>
<name>E0ULE6_GLOV7</name>
<keyword evidence="2" id="KW-1185">Reference proteome</keyword>
<dbReference type="AlphaFoldDB" id="E0ULE6"/>
<protein>
    <submittedName>
        <fullName evidence="1">Uncharacterized protein</fullName>
    </submittedName>
</protein>
<reference evidence="2" key="1">
    <citation type="journal article" date="2011" name="MBio">
        <title>Novel metabolic attributes of the genus Cyanothece, comprising a group of unicellular nitrogen-fixing Cyanobacteria.</title>
        <authorList>
            <person name="Bandyopadhyay A."/>
            <person name="Elvitigala T."/>
            <person name="Welsh E."/>
            <person name="Stockel J."/>
            <person name="Liberton M."/>
            <person name="Min H."/>
            <person name="Sherman L.A."/>
            <person name="Pakrasi H.B."/>
        </authorList>
    </citation>
    <scope>NUCLEOTIDE SEQUENCE [LARGE SCALE GENOMIC DNA]</scope>
    <source>
        <strain evidence="2">PCC 7822</strain>
        <plasmid evidence="2">Cy782201</plasmid>
    </source>
</reference>
<keyword evidence="1" id="KW-0614">Plasmid</keyword>
<sequence>MQLSLSLKKPIVGGLATLAVMGWRFIPVAQAQNQEPLPEEVVNAIAAKTIQKFNNASCQELSASMAAKKSNQGNSGQENLKDQLTDRFIQLLRQNPSLTEQFFGQISTPVLTKLFECGLIPPQ</sequence>
<dbReference type="EMBL" id="CP002199">
    <property type="protein sequence ID" value="ADN17776.1"/>
    <property type="molecule type" value="Genomic_DNA"/>
</dbReference>
<dbReference type="RefSeq" id="WP_013334526.1">
    <property type="nucleotide sequence ID" value="NC_014533.1"/>
</dbReference>
<dbReference type="KEGG" id="cyj:Cyan7822_5922"/>
<organism evidence="1 2">
    <name type="scientific">Gloeothece verrucosa (strain PCC 7822)</name>
    <name type="common">Cyanothece sp. (strain PCC 7822)</name>
    <dbReference type="NCBI Taxonomy" id="497965"/>
    <lineage>
        <taxon>Bacteria</taxon>
        <taxon>Bacillati</taxon>
        <taxon>Cyanobacteriota</taxon>
        <taxon>Cyanophyceae</taxon>
        <taxon>Oscillatoriophycideae</taxon>
        <taxon>Chroococcales</taxon>
        <taxon>Aphanothecaceae</taxon>
        <taxon>Gloeothece</taxon>
        <taxon>Gloeothece verrucosa</taxon>
    </lineage>
</organism>